<evidence type="ECO:0000313" key="3">
    <source>
        <dbReference type="Proteomes" id="UP000266906"/>
    </source>
</evidence>
<dbReference type="RefSeq" id="WP_123817987.1">
    <property type="nucleotide sequence ID" value="NZ_JBEYIY010000013.1"/>
</dbReference>
<dbReference type="InterPro" id="IPR023393">
    <property type="entry name" value="START-like_dom_sf"/>
</dbReference>
<comment type="caution">
    <text evidence="2">The sequence shown here is derived from an EMBL/GenBank/DDBJ whole genome shotgun (WGS) entry which is preliminary data.</text>
</comment>
<dbReference type="Proteomes" id="UP000266906">
    <property type="component" value="Unassembled WGS sequence"/>
</dbReference>
<keyword evidence="3" id="KW-1185">Reference proteome</keyword>
<dbReference type="SUPFAM" id="SSF55961">
    <property type="entry name" value="Bet v1-like"/>
    <property type="match status" value="1"/>
</dbReference>
<dbReference type="Gene3D" id="3.30.530.20">
    <property type="match status" value="1"/>
</dbReference>
<reference evidence="2 3" key="1">
    <citation type="submission" date="2018-11" db="EMBL/GenBank/DDBJ databases">
        <title>Sequencing the genomes of 1000 actinobacteria strains.</title>
        <authorList>
            <person name="Klenk H.-P."/>
        </authorList>
    </citation>
    <scope>NUCLEOTIDE SEQUENCE [LARGE SCALE GENOMIC DNA]</scope>
    <source>
        <strain evidence="2 3">DSM 44781</strain>
    </source>
</reference>
<organism evidence="2 3">
    <name type="scientific">Kitasatospora cineracea</name>
    <dbReference type="NCBI Taxonomy" id="88074"/>
    <lineage>
        <taxon>Bacteria</taxon>
        <taxon>Bacillati</taxon>
        <taxon>Actinomycetota</taxon>
        <taxon>Actinomycetes</taxon>
        <taxon>Kitasatosporales</taxon>
        <taxon>Streptomycetaceae</taxon>
        <taxon>Kitasatospora</taxon>
    </lineage>
</organism>
<sequence length="193" mass="20610">MRILTAAKFLAATTGALILATGTAYALSDDRPAVSSSQSLTCGGVHPDESAPVITRKSIVIHAPLKTVWKVQTNVENWPAWQPNVTSLVKDTPGALRSGSVFRWATEGLDITSTVKKVEHGKCLAWGGPAQGIDAIHVWTFTPTADGVLVRTEESWTGAPVVANTAYLQAALDNSLQNWVNNLKHEAEAQANK</sequence>
<proteinExistence type="predicted"/>
<gene>
    <name evidence="2" type="ORF">EDD38_2143</name>
</gene>
<feature type="chain" id="PRO_5017922286" evidence="1">
    <location>
        <begin position="27"/>
        <end position="193"/>
    </location>
</feature>
<dbReference type="Pfam" id="PF10604">
    <property type="entry name" value="Polyketide_cyc2"/>
    <property type="match status" value="1"/>
</dbReference>
<dbReference type="InterPro" id="IPR019587">
    <property type="entry name" value="Polyketide_cyclase/dehydratase"/>
</dbReference>
<dbReference type="AlphaFoldDB" id="A0A3N4S4V9"/>
<accession>A0A3N4S4V9</accession>
<keyword evidence="1" id="KW-0732">Signal</keyword>
<protein>
    <submittedName>
        <fullName evidence="2">Polyketide cyclase/dehydrase/lipid transport protein</fullName>
    </submittedName>
</protein>
<dbReference type="CDD" id="cd08862">
    <property type="entry name" value="SRPBCC_Smu440-like"/>
    <property type="match status" value="1"/>
</dbReference>
<feature type="signal peptide" evidence="1">
    <location>
        <begin position="1"/>
        <end position="26"/>
    </location>
</feature>
<dbReference type="EMBL" id="RKQG01000001">
    <property type="protein sequence ID" value="RPE33840.1"/>
    <property type="molecule type" value="Genomic_DNA"/>
</dbReference>
<name>A0A3N4S4V9_9ACTN</name>
<evidence type="ECO:0000313" key="2">
    <source>
        <dbReference type="EMBL" id="RPE33840.1"/>
    </source>
</evidence>
<evidence type="ECO:0000256" key="1">
    <source>
        <dbReference type="SAM" id="SignalP"/>
    </source>
</evidence>